<sequence length="127" mass="14206">MNDGYDHYRAIDLDTQVSCASPYELVLVLFDGLLDELSRARGHIEARHFDLKGQSLEKCMNIINALNSTLDHEQGGELIVSLSCVYDYCLHRLVEVSASLSVSGIDEVTHLLEQIREGWEGVNAIRS</sequence>
<dbReference type="Proteomes" id="UP000713985">
    <property type="component" value="Unassembled WGS sequence"/>
</dbReference>
<evidence type="ECO:0000256" key="3">
    <source>
        <dbReference type="ARBA" id="ARBA00022490"/>
    </source>
</evidence>
<evidence type="ECO:0000313" key="8">
    <source>
        <dbReference type="EMBL" id="MQT80347.1"/>
    </source>
</evidence>
<name>A0A6A7YXV7_9PSED</name>
<dbReference type="InterPro" id="IPR003713">
    <property type="entry name" value="FliS"/>
</dbReference>
<dbReference type="PANTHER" id="PTHR34773:SF1">
    <property type="entry name" value="FLAGELLAR SECRETION CHAPERONE FLIS"/>
    <property type="match status" value="1"/>
</dbReference>
<dbReference type="Gene3D" id="1.20.120.340">
    <property type="entry name" value="Flagellar protein FliS"/>
    <property type="match status" value="1"/>
</dbReference>
<evidence type="ECO:0000256" key="1">
    <source>
        <dbReference type="ARBA" id="ARBA00004514"/>
    </source>
</evidence>
<dbReference type="GO" id="GO:0005829">
    <property type="term" value="C:cytosol"/>
    <property type="evidence" value="ECO:0007669"/>
    <property type="project" value="UniProtKB-SubCell"/>
</dbReference>
<dbReference type="EMBL" id="WIVT01000014">
    <property type="protein sequence ID" value="MQU17398.1"/>
    <property type="molecule type" value="Genomic_DNA"/>
</dbReference>
<dbReference type="OrthoDB" id="9792010at2"/>
<dbReference type="RefSeq" id="WP_153381917.1">
    <property type="nucleotide sequence ID" value="NZ_CAXAOS010000022.1"/>
</dbReference>
<keyword evidence="5" id="KW-0143">Chaperone</keyword>
<keyword evidence="13" id="KW-1185">Reference proteome</keyword>
<evidence type="ECO:0000256" key="6">
    <source>
        <dbReference type="PIRNR" id="PIRNR039090"/>
    </source>
</evidence>
<keyword evidence="4 6" id="KW-1005">Bacterial flagellum biogenesis</keyword>
<dbReference type="GO" id="GO:0044780">
    <property type="term" value="P:bacterial-type flagellum assembly"/>
    <property type="evidence" value="ECO:0007669"/>
    <property type="project" value="InterPro"/>
</dbReference>
<dbReference type="Proteomes" id="UP000443000">
    <property type="component" value="Unassembled WGS sequence"/>
</dbReference>
<dbReference type="SUPFAM" id="SSF101116">
    <property type="entry name" value="Flagellar export chaperone FliS"/>
    <property type="match status" value="1"/>
</dbReference>
<dbReference type="InterPro" id="IPR036584">
    <property type="entry name" value="FliS_sf"/>
</dbReference>
<dbReference type="CDD" id="cd16098">
    <property type="entry name" value="FliS"/>
    <property type="match status" value="1"/>
</dbReference>
<dbReference type="Pfam" id="PF02561">
    <property type="entry name" value="FliS"/>
    <property type="match status" value="1"/>
</dbReference>
<evidence type="ECO:0000256" key="4">
    <source>
        <dbReference type="ARBA" id="ARBA00022795"/>
    </source>
</evidence>
<evidence type="ECO:0000313" key="12">
    <source>
        <dbReference type="Proteomes" id="UP000443000"/>
    </source>
</evidence>
<evidence type="ECO:0000313" key="11">
    <source>
        <dbReference type="Proteomes" id="UP000437970"/>
    </source>
</evidence>
<keyword evidence="3 6" id="KW-0963">Cytoplasm</keyword>
<dbReference type="PIRSF" id="PIRSF039090">
    <property type="entry name" value="Flis"/>
    <property type="match status" value="1"/>
</dbReference>
<comment type="subcellular location">
    <subcellularLocation>
        <location evidence="1 6">Cytoplasm</location>
        <location evidence="1 6">Cytosol</location>
    </subcellularLocation>
</comment>
<dbReference type="EMBL" id="WIWC01000012">
    <property type="protein sequence ID" value="MQT80347.1"/>
    <property type="molecule type" value="Genomic_DNA"/>
</dbReference>
<gene>
    <name evidence="8" type="primary">fliS</name>
    <name evidence="9" type="ORF">GHN41_13225</name>
    <name evidence="8" type="ORF">GHN86_09785</name>
    <name evidence="7" type="ORF">GHN94_20150</name>
    <name evidence="10" type="ORF">GHO29_20725</name>
</gene>
<accession>A0A6A7YXV7</accession>
<evidence type="ECO:0000313" key="10">
    <source>
        <dbReference type="EMBL" id="MQU28897.1"/>
    </source>
</evidence>
<dbReference type="PANTHER" id="PTHR34773">
    <property type="entry name" value="FLAGELLAR SECRETION CHAPERONE FLIS"/>
    <property type="match status" value="1"/>
</dbReference>
<evidence type="ECO:0000256" key="2">
    <source>
        <dbReference type="ARBA" id="ARBA00008787"/>
    </source>
</evidence>
<evidence type="ECO:0000313" key="13">
    <source>
        <dbReference type="Proteomes" id="UP000713985"/>
    </source>
</evidence>
<dbReference type="Proteomes" id="UP000437970">
    <property type="component" value="Unassembled WGS sequence"/>
</dbReference>
<keyword evidence="8" id="KW-0969">Cilium</keyword>
<evidence type="ECO:0000313" key="9">
    <source>
        <dbReference type="EMBL" id="MQU17398.1"/>
    </source>
</evidence>
<dbReference type="AlphaFoldDB" id="A0A6A7YXV7"/>
<dbReference type="NCBIfam" id="TIGR00208">
    <property type="entry name" value="fliS"/>
    <property type="match status" value="1"/>
</dbReference>
<evidence type="ECO:0000313" key="7">
    <source>
        <dbReference type="EMBL" id="MQT28124.1"/>
    </source>
</evidence>
<keyword evidence="8" id="KW-0966">Cell projection</keyword>
<keyword evidence="8" id="KW-0282">Flagellum</keyword>
<comment type="caution">
    <text evidence="8">The sequence shown here is derived from an EMBL/GenBank/DDBJ whole genome shotgun (WGS) entry which is preliminary data.</text>
</comment>
<reference evidence="11 12" key="1">
    <citation type="submission" date="2019-10" db="EMBL/GenBank/DDBJ databases">
        <title>Evaluation of single-gene subtyping targets for Pseudomonas.</title>
        <authorList>
            <person name="Reichler S.J."/>
            <person name="Orsi R.H."/>
            <person name="Wiedmann M."/>
            <person name="Martin N.H."/>
            <person name="Murphy S.I."/>
        </authorList>
    </citation>
    <scope>NUCLEOTIDE SEQUENCE</scope>
    <source>
        <strain evidence="7 13">FSL R10-0802</strain>
        <strain evidence="9 12">FSL R10-1594</strain>
        <strain evidence="10 11">FSL R10-1984</strain>
        <strain evidence="8">FSL R10-2339</strain>
    </source>
</reference>
<protein>
    <recommendedName>
        <fullName evidence="6">Flagellar secretion chaperone FliS</fullName>
    </recommendedName>
</protein>
<comment type="similarity">
    <text evidence="2 6">Belongs to the FliS family.</text>
</comment>
<dbReference type="EMBL" id="WIWP01000057">
    <property type="protein sequence ID" value="MQT28124.1"/>
    <property type="molecule type" value="Genomic_DNA"/>
</dbReference>
<evidence type="ECO:0000256" key="5">
    <source>
        <dbReference type="ARBA" id="ARBA00023186"/>
    </source>
</evidence>
<proteinExistence type="inferred from homology"/>
<organism evidence="8">
    <name type="scientific">Pseudomonas helleri</name>
    <dbReference type="NCBI Taxonomy" id="1608996"/>
    <lineage>
        <taxon>Bacteria</taxon>
        <taxon>Pseudomonadati</taxon>
        <taxon>Pseudomonadota</taxon>
        <taxon>Gammaproteobacteria</taxon>
        <taxon>Pseudomonadales</taxon>
        <taxon>Pseudomonadaceae</taxon>
        <taxon>Pseudomonas</taxon>
    </lineage>
</organism>
<dbReference type="EMBL" id="WIVW01000043">
    <property type="protein sequence ID" value="MQU28897.1"/>
    <property type="molecule type" value="Genomic_DNA"/>
</dbReference>